<evidence type="ECO:0000256" key="8">
    <source>
        <dbReference type="RuleBase" id="RU003639"/>
    </source>
</evidence>
<feature type="transmembrane region" description="Helical" evidence="7">
    <location>
        <begin position="102"/>
        <end position="126"/>
    </location>
</feature>
<accession>A0A1M5U403</accession>
<name>A0A1M5U403_9BACT</name>
<protein>
    <recommendedName>
        <fullName evidence="7">NADH-quinone oxidoreductase subunit A</fullName>
        <ecNumber evidence="7">7.1.1.-</ecNumber>
    </recommendedName>
    <alternativeName>
        <fullName evidence="7">NADH dehydrogenase I subunit A</fullName>
    </alternativeName>
    <alternativeName>
        <fullName evidence="7">NDH-1 subunit A</fullName>
    </alternativeName>
    <alternativeName>
        <fullName evidence="7">NUO1</fullName>
    </alternativeName>
</protein>
<dbReference type="PANTHER" id="PTHR11058:SF9">
    <property type="entry name" value="NADH-UBIQUINONE OXIDOREDUCTASE CHAIN 3"/>
    <property type="match status" value="1"/>
</dbReference>
<feature type="transmembrane region" description="Helical" evidence="7">
    <location>
        <begin position="6"/>
        <end position="30"/>
    </location>
</feature>
<dbReference type="GO" id="GO:0030964">
    <property type="term" value="C:NADH dehydrogenase complex"/>
    <property type="evidence" value="ECO:0007669"/>
    <property type="project" value="TreeGrafter"/>
</dbReference>
<dbReference type="EMBL" id="FQWQ01000003">
    <property type="protein sequence ID" value="SHH57423.1"/>
    <property type="molecule type" value="Genomic_DNA"/>
</dbReference>
<dbReference type="OrthoDB" id="9791970at2"/>
<evidence type="ECO:0000313" key="10">
    <source>
        <dbReference type="Proteomes" id="UP000184212"/>
    </source>
</evidence>
<dbReference type="STRING" id="947013.SAMN04488109_4432"/>
<dbReference type="GO" id="GO:0008137">
    <property type="term" value="F:NADH dehydrogenase (ubiquinone) activity"/>
    <property type="evidence" value="ECO:0007669"/>
    <property type="project" value="InterPro"/>
</dbReference>
<evidence type="ECO:0000256" key="4">
    <source>
        <dbReference type="ARBA" id="ARBA00022692"/>
    </source>
</evidence>
<dbReference type="HAMAP" id="MF_01394">
    <property type="entry name" value="NDH1_NuoA"/>
    <property type="match status" value="1"/>
</dbReference>
<gene>
    <name evidence="7" type="primary">nuoA</name>
    <name evidence="9" type="ORF">SAMN04488109_4432</name>
</gene>
<dbReference type="GO" id="GO:0050136">
    <property type="term" value="F:NADH dehydrogenase (quinone) (non-electrogenic) activity"/>
    <property type="evidence" value="ECO:0007669"/>
    <property type="project" value="UniProtKB-UniRule"/>
</dbReference>
<keyword evidence="6 7" id="KW-0472">Membrane</keyword>
<sequence>MDQQPYFSAFGEILLYMLAGVLFILVTLLISKAIRPDRPNPEKLSTYESGEEPVSSAWSQFNLRFYVVALIFLLFEVEIVFLFPWSTIFANKKLQAATNGAWGWFSMTEMLVFIGVLALGLAYAWVNDHLDWIKPHPEPPDFKSQVPKSLYDNINEKYKTHQKPEQGNG</sequence>
<keyword evidence="7 8" id="KW-0520">NAD</keyword>
<organism evidence="9 10">
    <name type="scientific">Chryseolinea serpens</name>
    <dbReference type="NCBI Taxonomy" id="947013"/>
    <lineage>
        <taxon>Bacteria</taxon>
        <taxon>Pseudomonadati</taxon>
        <taxon>Bacteroidota</taxon>
        <taxon>Cytophagia</taxon>
        <taxon>Cytophagales</taxon>
        <taxon>Fulvivirgaceae</taxon>
        <taxon>Chryseolinea</taxon>
    </lineage>
</organism>
<evidence type="ECO:0000313" key="9">
    <source>
        <dbReference type="EMBL" id="SHH57423.1"/>
    </source>
</evidence>
<reference evidence="9 10" key="1">
    <citation type="submission" date="2016-11" db="EMBL/GenBank/DDBJ databases">
        <authorList>
            <person name="Jaros S."/>
            <person name="Januszkiewicz K."/>
            <person name="Wedrychowicz H."/>
        </authorList>
    </citation>
    <scope>NUCLEOTIDE SEQUENCE [LARGE SCALE GENOMIC DNA]</scope>
    <source>
        <strain evidence="9 10">DSM 24574</strain>
    </source>
</reference>
<dbReference type="Gene3D" id="1.20.58.1610">
    <property type="entry name" value="NADH:ubiquinone/plastoquinone oxidoreductase, chain 3"/>
    <property type="match status" value="1"/>
</dbReference>
<keyword evidence="7 8" id="KW-0874">Quinone</keyword>
<dbReference type="Proteomes" id="UP000184212">
    <property type="component" value="Unassembled WGS sequence"/>
</dbReference>
<evidence type="ECO:0000256" key="2">
    <source>
        <dbReference type="ARBA" id="ARBA00008472"/>
    </source>
</evidence>
<comment type="subcellular location">
    <subcellularLocation>
        <location evidence="7 8">Cell membrane</location>
        <topology evidence="7 8">Multi-pass membrane protein</topology>
    </subcellularLocation>
    <subcellularLocation>
        <location evidence="1">Membrane</location>
        <topology evidence="1">Multi-pass membrane protein</topology>
    </subcellularLocation>
</comment>
<evidence type="ECO:0000256" key="6">
    <source>
        <dbReference type="ARBA" id="ARBA00023136"/>
    </source>
</evidence>
<dbReference type="EC" id="7.1.1.-" evidence="7"/>
<keyword evidence="3 7" id="KW-0813">Transport</keyword>
<keyword evidence="4 7" id="KW-0812">Transmembrane</keyword>
<dbReference type="AlphaFoldDB" id="A0A1M5U403"/>
<evidence type="ECO:0000256" key="3">
    <source>
        <dbReference type="ARBA" id="ARBA00022448"/>
    </source>
</evidence>
<evidence type="ECO:0000256" key="7">
    <source>
        <dbReference type="HAMAP-Rule" id="MF_01394"/>
    </source>
</evidence>
<keyword evidence="10" id="KW-1185">Reference proteome</keyword>
<keyword evidence="7" id="KW-1278">Translocase</keyword>
<dbReference type="PANTHER" id="PTHR11058">
    <property type="entry name" value="NADH-UBIQUINONE OXIDOREDUCTASE CHAIN 3"/>
    <property type="match status" value="1"/>
</dbReference>
<keyword evidence="5 7" id="KW-1133">Transmembrane helix</keyword>
<dbReference type="RefSeq" id="WP_073138312.1">
    <property type="nucleotide sequence ID" value="NZ_FQWQ01000003.1"/>
</dbReference>
<dbReference type="InterPro" id="IPR023043">
    <property type="entry name" value="NAD(P)H_OxRDtase_bac/plastid"/>
</dbReference>
<evidence type="ECO:0000256" key="1">
    <source>
        <dbReference type="ARBA" id="ARBA00004141"/>
    </source>
</evidence>
<comment type="similarity">
    <text evidence="2 7 8">Belongs to the complex I subunit 3 family.</text>
</comment>
<comment type="catalytic activity">
    <reaction evidence="7 8">
        <text>a quinone + NADH + 5 H(+)(in) = a quinol + NAD(+) + 4 H(+)(out)</text>
        <dbReference type="Rhea" id="RHEA:57888"/>
        <dbReference type="ChEBI" id="CHEBI:15378"/>
        <dbReference type="ChEBI" id="CHEBI:24646"/>
        <dbReference type="ChEBI" id="CHEBI:57540"/>
        <dbReference type="ChEBI" id="CHEBI:57945"/>
        <dbReference type="ChEBI" id="CHEBI:132124"/>
    </reaction>
</comment>
<proteinExistence type="inferred from homology"/>
<dbReference type="Pfam" id="PF00507">
    <property type="entry name" value="Oxidored_q4"/>
    <property type="match status" value="1"/>
</dbReference>
<dbReference type="GO" id="GO:0005886">
    <property type="term" value="C:plasma membrane"/>
    <property type="evidence" value="ECO:0007669"/>
    <property type="project" value="UniProtKB-SubCell"/>
</dbReference>
<dbReference type="GO" id="GO:0048038">
    <property type="term" value="F:quinone binding"/>
    <property type="evidence" value="ECO:0007669"/>
    <property type="project" value="UniProtKB-KW"/>
</dbReference>
<dbReference type="InterPro" id="IPR000440">
    <property type="entry name" value="NADH_UbQ/plastoQ_OxRdtase_su3"/>
</dbReference>
<comment type="function">
    <text evidence="7">NDH-1 shuttles electrons from NADH, via FMN and iron-sulfur (Fe-S) centers, to quinones in the respiratory chain. The immediate electron acceptor for the enzyme in this species is believed to be a menaquinone. Couples the redox reaction to proton translocation (for every two electrons transferred, four hydrogen ions are translocated across the cytoplasmic membrane), and thus conserves the redox energy in a proton gradient.</text>
</comment>
<evidence type="ECO:0000256" key="5">
    <source>
        <dbReference type="ARBA" id="ARBA00022989"/>
    </source>
</evidence>
<dbReference type="InterPro" id="IPR038430">
    <property type="entry name" value="NDAH_ubi_oxred_su3_sf"/>
</dbReference>
<feature type="transmembrane region" description="Helical" evidence="7">
    <location>
        <begin position="65"/>
        <end position="90"/>
    </location>
</feature>
<keyword evidence="7" id="KW-1003">Cell membrane</keyword>
<comment type="subunit">
    <text evidence="7">NDH-1 is composed of 14 different subunits. Subunits NuoA, H, J, K, L, M, N constitute the membrane sector of the complex.</text>
</comment>